<dbReference type="EMBL" id="CP065592">
    <property type="protein sequence ID" value="QPQ54457.1"/>
    <property type="molecule type" value="Genomic_DNA"/>
</dbReference>
<feature type="region of interest" description="Disordered" evidence="6">
    <location>
        <begin position="27"/>
        <end position="53"/>
    </location>
</feature>
<keyword evidence="5" id="KW-0449">Lipoprotein</keyword>
<dbReference type="AlphaFoldDB" id="A0A7T2LLW9"/>
<dbReference type="PANTHER" id="PTHR35603:SF2">
    <property type="entry name" value="OUTER MEMBRANE LIPOPROTEIN"/>
    <property type="match status" value="1"/>
</dbReference>
<dbReference type="GO" id="GO:0009279">
    <property type="term" value="C:cell outer membrane"/>
    <property type="evidence" value="ECO:0007669"/>
    <property type="project" value="UniProtKB-SubCell"/>
</dbReference>
<feature type="domain" description="Glycine zipper 2TM" evidence="8">
    <location>
        <begin position="77"/>
        <end position="116"/>
    </location>
</feature>
<evidence type="ECO:0000256" key="1">
    <source>
        <dbReference type="ARBA" id="ARBA00004459"/>
    </source>
</evidence>
<dbReference type="RefSeq" id="WP_200970983.1">
    <property type="nucleotide sequence ID" value="NZ_CP065592.1"/>
</dbReference>
<evidence type="ECO:0000256" key="5">
    <source>
        <dbReference type="ARBA" id="ARBA00023288"/>
    </source>
</evidence>
<evidence type="ECO:0000256" key="2">
    <source>
        <dbReference type="ARBA" id="ARBA00008681"/>
    </source>
</evidence>
<evidence type="ECO:0000313" key="10">
    <source>
        <dbReference type="Proteomes" id="UP000594873"/>
    </source>
</evidence>
<dbReference type="Pfam" id="PF05433">
    <property type="entry name" value="Rick_17kDa_Anti"/>
    <property type="match status" value="1"/>
</dbReference>
<evidence type="ECO:0000256" key="7">
    <source>
        <dbReference type="SAM" id="SignalP"/>
    </source>
</evidence>
<comment type="similarity">
    <text evidence="2">Belongs to the rickettsiale 17 kDa surface antigen family.</text>
</comment>
<feature type="signal peptide" evidence="7">
    <location>
        <begin position="1"/>
        <end position="25"/>
    </location>
</feature>
<dbReference type="InterPro" id="IPR008816">
    <property type="entry name" value="Gly_zipper_2TM_dom"/>
</dbReference>
<organism evidence="9 10">
    <name type="scientific">Allosphingosinicella flava</name>
    <dbReference type="NCBI Taxonomy" id="2771430"/>
    <lineage>
        <taxon>Bacteria</taxon>
        <taxon>Pseudomonadati</taxon>
        <taxon>Pseudomonadota</taxon>
        <taxon>Alphaproteobacteria</taxon>
        <taxon>Sphingomonadales</taxon>
        <taxon>Sphingomonadaceae</taxon>
        <taxon>Allosphingosinicella</taxon>
    </lineage>
</organism>
<evidence type="ECO:0000256" key="4">
    <source>
        <dbReference type="ARBA" id="ARBA00023136"/>
    </source>
</evidence>
<gene>
    <name evidence="9" type="ORF">IC614_08915</name>
</gene>
<reference evidence="9 10" key="1">
    <citation type="submission" date="2020-11" db="EMBL/GenBank/DDBJ databases">
        <title>Genome seq and assembly of Sphingosinicella sp.</title>
        <authorList>
            <person name="Chhetri G."/>
        </authorList>
    </citation>
    <scope>NUCLEOTIDE SEQUENCE [LARGE SCALE GENOMIC DNA]</scope>
    <source>
        <strain evidence="9 10">UDD2</strain>
    </source>
</reference>
<keyword evidence="7" id="KW-0732">Signal</keyword>
<sequence>MFKKFTLGAVAAVTALTALPTAAEAGHRRGYSDNGYYSQSYRDGSRYSRGDRYGRYDNRAYQGRYYGDRCRNEGTTGTIVGAIAGGLLGREIAGRGDRTVGTIIGGAAGALAGRAIDKDSSRNRC</sequence>
<dbReference type="KEGG" id="sflv:IC614_08915"/>
<dbReference type="Proteomes" id="UP000594873">
    <property type="component" value="Chromosome"/>
</dbReference>
<feature type="chain" id="PRO_5032982344" description="17 kDa surface antigen" evidence="7">
    <location>
        <begin position="26"/>
        <end position="125"/>
    </location>
</feature>
<proteinExistence type="inferred from homology"/>
<name>A0A7T2LLW9_9SPHN</name>
<evidence type="ECO:0000256" key="6">
    <source>
        <dbReference type="SAM" id="MobiDB-lite"/>
    </source>
</evidence>
<dbReference type="InterPro" id="IPR051407">
    <property type="entry name" value="Bact_OM_lipoprot/Surf_antigen"/>
</dbReference>
<keyword evidence="4" id="KW-0472">Membrane</keyword>
<accession>A0A7T2LLW9</accession>
<feature type="compositionally biased region" description="Basic and acidic residues" evidence="6">
    <location>
        <begin position="43"/>
        <end position="53"/>
    </location>
</feature>
<protein>
    <recommendedName>
        <fullName evidence="3">17 kDa surface antigen</fullName>
    </recommendedName>
</protein>
<evidence type="ECO:0000256" key="3">
    <source>
        <dbReference type="ARBA" id="ARBA00015281"/>
    </source>
</evidence>
<keyword evidence="10" id="KW-1185">Reference proteome</keyword>
<comment type="subcellular location">
    <subcellularLocation>
        <location evidence="1">Cell outer membrane</location>
        <topology evidence="1">Lipid-anchor</topology>
    </subcellularLocation>
</comment>
<dbReference type="PANTHER" id="PTHR35603">
    <property type="match status" value="1"/>
</dbReference>
<evidence type="ECO:0000313" key="9">
    <source>
        <dbReference type="EMBL" id="QPQ54457.1"/>
    </source>
</evidence>
<evidence type="ECO:0000259" key="8">
    <source>
        <dbReference type="Pfam" id="PF05433"/>
    </source>
</evidence>